<reference evidence="1 2" key="1">
    <citation type="submission" date="2024-09" db="EMBL/GenBank/DDBJ databases">
        <title>Floridaenema gen nov. (Aerosakkonemataceae, Aerosakkonematales ord. nov., Cyanobacteria) from benthic tropical and subtropical fresh waters, with the description of four new species.</title>
        <authorList>
            <person name="Moretto J.A."/>
            <person name="Berthold D.E."/>
            <person name="Lefler F.W."/>
            <person name="Huang I.-S."/>
            <person name="Laughinghouse H. IV."/>
        </authorList>
    </citation>
    <scope>NUCLEOTIDE SEQUENCE [LARGE SCALE GENOMIC DNA]</scope>
    <source>
        <strain evidence="1 2">BLCC-F50</strain>
    </source>
</reference>
<keyword evidence="2" id="KW-1185">Reference proteome</keyword>
<sequence>MTTWFVPTDNNGTGSGTPDALNATLNLTAKSSNGQIATTTFKDAGPGINYQQWEDLLKGSHNPQWANGQANPNQAIYLEGDTVPYWFQGTNLDTTQTYGIRVNLNYYQANTKAGGFAYLNTYNTSIQNIPNNPGGITNSPTQESTYTFTDPLTADPQPIFYVQNADVLSVTYENNVTPTSTPSGDTDRLCSNHTDGSNTATVYQWYGFRLRPVLCLSGRSDPIQHKSRFNQPNEPRCFLLLHGTFQYH</sequence>
<comment type="caution">
    <text evidence="1">The sequence shown here is derived from an EMBL/GenBank/DDBJ whole genome shotgun (WGS) entry which is preliminary data.</text>
</comment>
<gene>
    <name evidence="1" type="ORF">ACE1CI_12320</name>
</gene>
<accession>A0ABV4XQX6</accession>
<evidence type="ECO:0000313" key="1">
    <source>
        <dbReference type="EMBL" id="MFB2893688.1"/>
    </source>
</evidence>
<name>A0ABV4XQX6_9CYAN</name>
<dbReference type="Proteomes" id="UP001576784">
    <property type="component" value="Unassembled WGS sequence"/>
</dbReference>
<evidence type="ECO:0000313" key="2">
    <source>
        <dbReference type="Proteomes" id="UP001576784"/>
    </source>
</evidence>
<proteinExistence type="predicted"/>
<protein>
    <submittedName>
        <fullName evidence="1">Uncharacterized protein</fullName>
    </submittedName>
</protein>
<dbReference type="RefSeq" id="WP_413263345.1">
    <property type="nucleotide sequence ID" value="NZ_JBHFNR010000082.1"/>
</dbReference>
<organism evidence="1 2">
    <name type="scientific">Floridaenema flaviceps BLCC-F50</name>
    <dbReference type="NCBI Taxonomy" id="3153642"/>
    <lineage>
        <taxon>Bacteria</taxon>
        <taxon>Bacillati</taxon>
        <taxon>Cyanobacteriota</taxon>
        <taxon>Cyanophyceae</taxon>
        <taxon>Oscillatoriophycideae</taxon>
        <taxon>Aerosakkonematales</taxon>
        <taxon>Aerosakkonemataceae</taxon>
        <taxon>Floridanema</taxon>
        <taxon>Floridanema flaviceps</taxon>
    </lineage>
</organism>
<dbReference type="EMBL" id="JBHFNR010000082">
    <property type="protein sequence ID" value="MFB2893688.1"/>
    <property type="molecule type" value="Genomic_DNA"/>
</dbReference>